<name>A0A918QLU3_9ACTN</name>
<evidence type="ECO:0000313" key="4">
    <source>
        <dbReference type="Proteomes" id="UP000630936"/>
    </source>
</evidence>
<evidence type="ECO:0000313" key="3">
    <source>
        <dbReference type="EMBL" id="GGZ58027.1"/>
    </source>
</evidence>
<feature type="region of interest" description="Disordered" evidence="1">
    <location>
        <begin position="182"/>
        <end position="226"/>
    </location>
</feature>
<protein>
    <recommendedName>
        <fullName evidence="2">TniQ domain-containing protein</fullName>
    </recommendedName>
</protein>
<evidence type="ECO:0000256" key="1">
    <source>
        <dbReference type="SAM" id="MobiDB-lite"/>
    </source>
</evidence>
<dbReference type="InterPro" id="IPR009492">
    <property type="entry name" value="TniQ"/>
</dbReference>
<accession>A0A918QLU3</accession>
<dbReference type="EMBL" id="BMWG01000027">
    <property type="protein sequence ID" value="GGZ58027.1"/>
    <property type="molecule type" value="Genomic_DNA"/>
</dbReference>
<gene>
    <name evidence="3" type="ORF">GCM10010387_59870</name>
</gene>
<keyword evidence="4" id="KW-1185">Reference proteome</keyword>
<dbReference type="Pfam" id="PF06527">
    <property type="entry name" value="TniQ"/>
    <property type="match status" value="1"/>
</dbReference>
<feature type="compositionally biased region" description="Polar residues" evidence="1">
    <location>
        <begin position="194"/>
        <end position="203"/>
    </location>
</feature>
<organism evidence="3 4">
    <name type="scientific">Streptomyces inusitatus</name>
    <dbReference type="NCBI Taxonomy" id="68221"/>
    <lineage>
        <taxon>Bacteria</taxon>
        <taxon>Bacillati</taxon>
        <taxon>Actinomycetota</taxon>
        <taxon>Actinomycetes</taxon>
        <taxon>Kitasatosporales</taxon>
        <taxon>Streptomycetaceae</taxon>
        <taxon>Streptomyces</taxon>
    </lineage>
</organism>
<sequence length="408" mass="44566">MVTEPRQLPRGLAPLADESLPGYVLRLAHRLGTAPGDIATRTGLSQRPAGLLPLGFLHAVGADTAQVFAQVTRLTPDEVSGLGLASLSPRYGPLDLTHTSAKVTRSVINNNPWAYFRSTRYCPHCLAGDGSEIQQRHGGPWQRLWRLPVVFACLKHRCFLRHRCPACDQLVQFTARTRSLIPRPGDGSLHPAQCRSNAGSARSAQPPACGYSLDGPLPDRSGPLDDQSRDELLRVQRRLVTLLTAPDRDTTHSIGTPVSISHYFMDLRTLMVLIFASWPTGRTYAATLSLASALDTEAERRHKAYRDLQAKPGKRHHSRAYSAPPDDAVVTGAVLGIAETLLGIQNHDAATKRLFPLVFQSINRDPAASYYLRAMRRGTSSALQAALHVDRRKGSLRAHARAGGSRTT</sequence>
<reference evidence="3" key="2">
    <citation type="submission" date="2020-09" db="EMBL/GenBank/DDBJ databases">
        <authorList>
            <person name="Sun Q."/>
            <person name="Ohkuma M."/>
        </authorList>
    </citation>
    <scope>NUCLEOTIDE SEQUENCE</scope>
    <source>
        <strain evidence="3">JCM 4988</strain>
    </source>
</reference>
<proteinExistence type="predicted"/>
<feature type="domain" description="TniQ" evidence="2">
    <location>
        <begin position="9"/>
        <end position="160"/>
    </location>
</feature>
<dbReference type="Proteomes" id="UP000630936">
    <property type="component" value="Unassembled WGS sequence"/>
</dbReference>
<evidence type="ECO:0000259" key="2">
    <source>
        <dbReference type="Pfam" id="PF06527"/>
    </source>
</evidence>
<comment type="caution">
    <text evidence="3">The sequence shown here is derived from an EMBL/GenBank/DDBJ whole genome shotgun (WGS) entry which is preliminary data.</text>
</comment>
<dbReference type="AlphaFoldDB" id="A0A918QLU3"/>
<reference evidence="3" key="1">
    <citation type="journal article" date="2014" name="Int. J. Syst. Evol. Microbiol.">
        <title>Complete genome sequence of Corynebacterium casei LMG S-19264T (=DSM 44701T), isolated from a smear-ripened cheese.</title>
        <authorList>
            <consortium name="US DOE Joint Genome Institute (JGI-PGF)"/>
            <person name="Walter F."/>
            <person name="Albersmeier A."/>
            <person name="Kalinowski J."/>
            <person name="Ruckert C."/>
        </authorList>
    </citation>
    <scope>NUCLEOTIDE SEQUENCE</scope>
    <source>
        <strain evidence="3">JCM 4988</strain>
    </source>
</reference>
<dbReference type="RefSeq" id="WP_190126399.1">
    <property type="nucleotide sequence ID" value="NZ_BMWG01000027.1"/>
</dbReference>